<gene>
    <name evidence="2" type="ORF">MG3_05814</name>
</gene>
<sequence>MSSPTNRLNIRKRKKVYSNESNSSRQQQQQEFLPLELTNTSLEQKPTQPLEDDKLINYINKMHPRVDVSQPDKVTYITILLTLSEPQRILEQKQKLIDNFKIGDILVTDPVPGSIDQYLTIYGEPTCITKCLMYVIYYLNVIMHINYDLFTFKTANYKFTILLNSQNLKFKHNLKYLDIAQYSESIYSGFIQGDLHSIFNFVLQTIEQGNNVDNGGINNSPIFGLHIDSALCHRTSKDKESINKANSRLLEYLYSSTGKLS</sequence>
<dbReference type="Proteomes" id="UP000030161">
    <property type="component" value="Unassembled WGS sequence"/>
</dbReference>
<name>A0AB34PPA4_CANAX</name>
<feature type="region of interest" description="Disordered" evidence="1">
    <location>
        <begin position="1"/>
        <end position="30"/>
    </location>
</feature>
<protein>
    <submittedName>
        <fullName evidence="2">Uncharacterized protein</fullName>
    </submittedName>
</protein>
<dbReference type="EMBL" id="AJIX01000048">
    <property type="protein sequence ID" value="KGR03406.1"/>
    <property type="molecule type" value="Genomic_DNA"/>
</dbReference>
<proteinExistence type="predicted"/>
<evidence type="ECO:0000256" key="1">
    <source>
        <dbReference type="SAM" id="MobiDB-lite"/>
    </source>
</evidence>
<organism evidence="2 3">
    <name type="scientific">Candida albicans P78048</name>
    <dbReference type="NCBI Taxonomy" id="1094989"/>
    <lineage>
        <taxon>Eukaryota</taxon>
        <taxon>Fungi</taxon>
        <taxon>Dikarya</taxon>
        <taxon>Ascomycota</taxon>
        <taxon>Saccharomycotina</taxon>
        <taxon>Pichiomycetes</taxon>
        <taxon>Debaryomycetaceae</taxon>
        <taxon>Candida/Lodderomyces clade</taxon>
        <taxon>Candida</taxon>
    </lineage>
</organism>
<comment type="caution">
    <text evidence="2">The sequence shown here is derived from an EMBL/GenBank/DDBJ whole genome shotgun (WGS) entry which is preliminary data.</text>
</comment>
<feature type="compositionally biased region" description="Low complexity" evidence="1">
    <location>
        <begin position="18"/>
        <end position="30"/>
    </location>
</feature>
<accession>A0AB34PPA4</accession>
<evidence type="ECO:0000313" key="2">
    <source>
        <dbReference type="EMBL" id="KGR03406.1"/>
    </source>
</evidence>
<dbReference type="SMR" id="A0AB34PPA4"/>
<evidence type="ECO:0000313" key="3">
    <source>
        <dbReference type="Proteomes" id="UP000030161"/>
    </source>
</evidence>
<reference evidence="2 3" key="1">
    <citation type="submission" date="2013-12" db="EMBL/GenBank/DDBJ databases">
        <title>The Genome Sequence of Candida albicans P78048.</title>
        <authorList>
            <consortium name="The Broad Institute Genome Sequencing Platform"/>
            <consortium name="The Broad Institute Genome Sequencing Center for Infectious Disease"/>
            <person name="Cuomo C."/>
            <person name="Bennett R."/>
            <person name="Hirakawa M."/>
            <person name="Noverr M."/>
            <person name="Mitchell A."/>
            <person name="Young S.K."/>
            <person name="Zeng Q."/>
            <person name="Gargeya S."/>
            <person name="Fitzgerald M."/>
            <person name="Abouelleil A."/>
            <person name="Alvarado L."/>
            <person name="Berlin A.M."/>
            <person name="Chapman S.B."/>
            <person name="Dewar J."/>
            <person name="Goldberg J."/>
            <person name="Griggs A."/>
            <person name="Gujja S."/>
            <person name="Hansen M."/>
            <person name="Howarth C."/>
            <person name="Imamovic A."/>
            <person name="Larimer J."/>
            <person name="McCowan C."/>
            <person name="Murphy C."/>
            <person name="Pearson M."/>
            <person name="Priest M."/>
            <person name="Roberts A."/>
            <person name="Saif S."/>
            <person name="Shea T."/>
            <person name="Sykes S."/>
            <person name="Wortman J."/>
            <person name="Nusbaum C."/>
            <person name="Birren B."/>
        </authorList>
    </citation>
    <scope>NUCLEOTIDE SEQUENCE [LARGE SCALE GENOMIC DNA]</scope>
    <source>
        <strain evidence="2 3">P78048</strain>
    </source>
</reference>
<dbReference type="AlphaFoldDB" id="A0AB34PPA4"/>